<dbReference type="AlphaFoldDB" id="A0A9Q8Q7D8"/>
<dbReference type="GeneID" id="72063531"/>
<protein>
    <recommendedName>
        <fullName evidence="4">CENP-V/GFA domain-containing protein</fullName>
    </recommendedName>
</protein>
<dbReference type="GO" id="GO:0016846">
    <property type="term" value="F:carbon-sulfur lyase activity"/>
    <property type="evidence" value="ECO:0007669"/>
    <property type="project" value="InterPro"/>
</dbReference>
<evidence type="ECO:0000256" key="1">
    <source>
        <dbReference type="ARBA" id="ARBA00005495"/>
    </source>
</evidence>
<dbReference type="GO" id="GO:0046872">
    <property type="term" value="F:metal ion binding"/>
    <property type="evidence" value="ECO:0007669"/>
    <property type="project" value="UniProtKB-KW"/>
</dbReference>
<feature type="domain" description="CENP-V/GFA" evidence="4">
    <location>
        <begin position="45"/>
        <end position="90"/>
    </location>
</feature>
<dbReference type="SUPFAM" id="SSF51316">
    <property type="entry name" value="Mss4-like"/>
    <property type="match status" value="1"/>
</dbReference>
<comment type="similarity">
    <text evidence="1">Belongs to the Gfa family.</text>
</comment>
<gene>
    <name evidence="5" type="ORF">JDV02_001568</name>
</gene>
<accession>A0A9Q8Q7D8</accession>
<evidence type="ECO:0000313" key="5">
    <source>
        <dbReference type="EMBL" id="UNI14993.1"/>
    </source>
</evidence>
<evidence type="ECO:0000256" key="3">
    <source>
        <dbReference type="ARBA" id="ARBA00022833"/>
    </source>
</evidence>
<name>A0A9Q8Q7D8_9HYPO</name>
<dbReference type="Proteomes" id="UP000829364">
    <property type="component" value="Chromosome 1"/>
</dbReference>
<keyword evidence="6" id="KW-1185">Reference proteome</keyword>
<organism evidence="5 6">
    <name type="scientific">Purpureocillium takamizusanense</name>
    <dbReference type="NCBI Taxonomy" id="2060973"/>
    <lineage>
        <taxon>Eukaryota</taxon>
        <taxon>Fungi</taxon>
        <taxon>Dikarya</taxon>
        <taxon>Ascomycota</taxon>
        <taxon>Pezizomycotina</taxon>
        <taxon>Sordariomycetes</taxon>
        <taxon>Hypocreomycetidae</taxon>
        <taxon>Hypocreales</taxon>
        <taxon>Ophiocordycipitaceae</taxon>
        <taxon>Purpureocillium</taxon>
    </lineage>
</organism>
<evidence type="ECO:0000313" key="6">
    <source>
        <dbReference type="Proteomes" id="UP000829364"/>
    </source>
</evidence>
<dbReference type="RefSeq" id="XP_047838474.1">
    <property type="nucleotide sequence ID" value="XM_047982508.1"/>
</dbReference>
<dbReference type="InterPro" id="IPR006913">
    <property type="entry name" value="CENP-V/GFA"/>
</dbReference>
<dbReference type="OrthoDB" id="406544at2759"/>
<evidence type="ECO:0000259" key="4">
    <source>
        <dbReference type="Pfam" id="PF04828"/>
    </source>
</evidence>
<sequence length="144" mass="16195">MLPSLSRGLRCPCHHHHHPFTPHALFVCILPSSNTVCVNAYKPTTIACCPRCHTGLWNHYADAGPCLAYLRVGTLDRPDHIDPDVHIFTRTRRRFVALADGKPQFEGYYPDRNPFYRPDVLARVAALEGRQAAYKAQLMAALST</sequence>
<dbReference type="Pfam" id="PF04828">
    <property type="entry name" value="GFA"/>
    <property type="match status" value="1"/>
</dbReference>
<dbReference type="EMBL" id="CP086354">
    <property type="protein sequence ID" value="UNI14993.1"/>
    <property type="molecule type" value="Genomic_DNA"/>
</dbReference>
<dbReference type="KEGG" id="ptkz:JDV02_001568"/>
<proteinExistence type="inferred from homology"/>
<dbReference type="InterPro" id="IPR011057">
    <property type="entry name" value="Mss4-like_sf"/>
</dbReference>
<evidence type="ECO:0000256" key="2">
    <source>
        <dbReference type="ARBA" id="ARBA00022723"/>
    </source>
</evidence>
<keyword evidence="2" id="KW-0479">Metal-binding</keyword>
<keyword evidence="3" id="KW-0862">Zinc</keyword>
<reference evidence="5" key="1">
    <citation type="submission" date="2021-11" db="EMBL/GenBank/DDBJ databases">
        <title>Purpureocillium_takamizusanense_genome.</title>
        <authorList>
            <person name="Nguyen N.-H."/>
        </authorList>
    </citation>
    <scope>NUCLEOTIDE SEQUENCE</scope>
    <source>
        <strain evidence="5">PT3</strain>
    </source>
</reference>